<dbReference type="KEGG" id="ffu:CLAFUR5_05289"/>
<dbReference type="Proteomes" id="UP000756132">
    <property type="component" value="Chromosome 4"/>
</dbReference>
<accession>A0A9Q8LFM6</accession>
<protein>
    <submittedName>
        <fullName evidence="2">Uncharacterized protein</fullName>
    </submittedName>
</protein>
<evidence type="ECO:0000313" key="3">
    <source>
        <dbReference type="Proteomes" id="UP000756132"/>
    </source>
</evidence>
<dbReference type="GeneID" id="71985167"/>
<dbReference type="AlphaFoldDB" id="A0A9Q8LFM6"/>
<evidence type="ECO:0000313" key="2">
    <source>
        <dbReference type="EMBL" id="UJO16595.1"/>
    </source>
</evidence>
<evidence type="ECO:0000256" key="1">
    <source>
        <dbReference type="SAM" id="MobiDB-lite"/>
    </source>
</evidence>
<dbReference type="RefSeq" id="XP_047760961.1">
    <property type="nucleotide sequence ID" value="XM_047904437.1"/>
</dbReference>
<sequence length="189" mass="21361">MSYPSSFMPARRISNSRMHNRLLDSDPLSRPLEGGPEEETSEEQVREKRNPKYKPKKMMDEAIEAMSGLDLSEASDPKDFEDPAMFMHFFAERNANAAADKHRAKRREKRHQKALFRSMENMTLGGRAIDKTTGGKIDREKKTTKVAAPPVPLNAVTKAGVPVRHPICSDWADYPEGDDTKMGELESQE</sequence>
<feature type="region of interest" description="Disordered" evidence="1">
    <location>
        <begin position="97"/>
        <end position="151"/>
    </location>
</feature>
<feature type="compositionally biased region" description="Basic and acidic residues" evidence="1">
    <location>
        <begin position="178"/>
        <end position="189"/>
    </location>
</feature>
<feature type="region of interest" description="Disordered" evidence="1">
    <location>
        <begin position="1"/>
        <end position="61"/>
    </location>
</feature>
<name>A0A9Q8LFM6_PASFU</name>
<reference evidence="2" key="2">
    <citation type="journal article" date="2022" name="Microb. Genom.">
        <title>A chromosome-scale genome assembly of the tomato pathogen Cladosporium fulvum reveals a compartmentalized genome architecture and the presence of a dispensable chromosome.</title>
        <authorList>
            <person name="Zaccaron A.Z."/>
            <person name="Chen L.H."/>
            <person name="Samaras A."/>
            <person name="Stergiopoulos I."/>
        </authorList>
    </citation>
    <scope>NUCLEOTIDE SEQUENCE</scope>
    <source>
        <strain evidence="2">Race5_Kim</strain>
    </source>
</reference>
<gene>
    <name evidence="2" type="ORF">CLAFUR5_05289</name>
</gene>
<feature type="region of interest" description="Disordered" evidence="1">
    <location>
        <begin position="170"/>
        <end position="189"/>
    </location>
</feature>
<reference evidence="2" key="1">
    <citation type="submission" date="2021-12" db="EMBL/GenBank/DDBJ databases">
        <authorList>
            <person name="Zaccaron A."/>
            <person name="Stergiopoulos I."/>
        </authorList>
    </citation>
    <scope>NUCLEOTIDE SEQUENCE</scope>
    <source>
        <strain evidence="2">Race5_Kim</strain>
    </source>
</reference>
<feature type="compositionally biased region" description="Basic residues" evidence="1">
    <location>
        <begin position="102"/>
        <end position="114"/>
    </location>
</feature>
<proteinExistence type="predicted"/>
<organism evidence="2 3">
    <name type="scientific">Passalora fulva</name>
    <name type="common">Tomato leaf mold</name>
    <name type="synonym">Cladosporium fulvum</name>
    <dbReference type="NCBI Taxonomy" id="5499"/>
    <lineage>
        <taxon>Eukaryota</taxon>
        <taxon>Fungi</taxon>
        <taxon>Dikarya</taxon>
        <taxon>Ascomycota</taxon>
        <taxon>Pezizomycotina</taxon>
        <taxon>Dothideomycetes</taxon>
        <taxon>Dothideomycetidae</taxon>
        <taxon>Mycosphaerellales</taxon>
        <taxon>Mycosphaerellaceae</taxon>
        <taxon>Fulvia</taxon>
    </lineage>
</organism>
<keyword evidence="3" id="KW-1185">Reference proteome</keyword>
<dbReference type="EMBL" id="CP090166">
    <property type="protein sequence ID" value="UJO16595.1"/>
    <property type="molecule type" value="Genomic_DNA"/>
</dbReference>